<dbReference type="Gene3D" id="3.40.50.300">
    <property type="entry name" value="P-loop containing nucleotide triphosphate hydrolases"/>
    <property type="match status" value="1"/>
</dbReference>
<evidence type="ECO:0000313" key="8">
    <source>
        <dbReference type="Proteomes" id="UP000094969"/>
    </source>
</evidence>
<dbReference type="GO" id="GO:0015807">
    <property type="term" value="P:L-amino acid transport"/>
    <property type="evidence" value="ECO:0007669"/>
    <property type="project" value="TreeGrafter"/>
</dbReference>
<dbReference type="CDD" id="cd03224">
    <property type="entry name" value="ABC_TM1139_LivF_branched"/>
    <property type="match status" value="1"/>
</dbReference>
<evidence type="ECO:0000256" key="1">
    <source>
        <dbReference type="ARBA" id="ARBA00005417"/>
    </source>
</evidence>
<dbReference type="InterPro" id="IPR003593">
    <property type="entry name" value="AAA+_ATPase"/>
</dbReference>
<dbReference type="SMART" id="SM00382">
    <property type="entry name" value="AAA"/>
    <property type="match status" value="1"/>
</dbReference>
<dbReference type="OrthoDB" id="9776369at2"/>
<reference evidence="7 8" key="1">
    <citation type="journal article" date="2015" name="Antonie Van Leeuwenhoek">
        <title>Bosea vaviloviae sp. nov., a new species of slow-growing rhizobia isolated from nodules of the relict species Vavilovia formosa (Stev.) Fed.</title>
        <authorList>
            <person name="Safronova V.I."/>
            <person name="Kuznetsova I.G."/>
            <person name="Sazanova A.L."/>
            <person name="Kimeklis A.K."/>
            <person name="Belimov A.A."/>
            <person name="Andronov E.E."/>
            <person name="Pinaev A.G."/>
            <person name="Chizhevskaya E.P."/>
            <person name="Pukhaev A.R."/>
            <person name="Popov K.P."/>
            <person name="Willems A."/>
            <person name="Tikhonovich I.A."/>
        </authorList>
    </citation>
    <scope>NUCLEOTIDE SEQUENCE [LARGE SCALE GENOMIC DNA]</scope>
    <source>
        <strain evidence="7 8">Vaf18</strain>
    </source>
</reference>
<proteinExistence type="inferred from homology"/>
<dbReference type="InterPro" id="IPR017871">
    <property type="entry name" value="ABC_transporter-like_CS"/>
</dbReference>
<accession>A0A1D7U913</accession>
<evidence type="ECO:0000259" key="6">
    <source>
        <dbReference type="PROSITE" id="PS50893"/>
    </source>
</evidence>
<dbReference type="EMBL" id="CP017147">
    <property type="protein sequence ID" value="AOO83878.1"/>
    <property type="molecule type" value="Genomic_DNA"/>
</dbReference>
<dbReference type="GO" id="GO:0015658">
    <property type="term" value="F:branched-chain amino acid transmembrane transporter activity"/>
    <property type="evidence" value="ECO:0007669"/>
    <property type="project" value="TreeGrafter"/>
</dbReference>
<evidence type="ECO:0000313" key="7">
    <source>
        <dbReference type="EMBL" id="AOO83878.1"/>
    </source>
</evidence>
<dbReference type="InterPro" id="IPR003439">
    <property type="entry name" value="ABC_transporter-like_ATP-bd"/>
</dbReference>
<keyword evidence="8" id="KW-1185">Reference proteome</keyword>
<sequence length="241" mass="26477">MRKDPAMLAISGLHSHYGRSHIIQGVDITAGPREVIGIFGRNGVGKTTLLKTIAGWVRPSEGAITLDGETLTGLTPDRICHAGVGFVPEDRRIFPGLTVEENLSLGLLQVKGRSSRDEKRTIEGIYDRFHRLGERRHQLGTTLSGGEQQMLAMARVMVGKPRLVLIDEPSEGLAPMIVAEIFAIVRELRDQGAIILLVEQNVHEALSVADRFHVIERGQVVFSGEAESQPDREQLLRLIAV</sequence>
<dbReference type="Proteomes" id="UP000094969">
    <property type="component" value="Chromosome"/>
</dbReference>
<organism evidence="7 8">
    <name type="scientific">Bosea vaviloviae</name>
    <dbReference type="NCBI Taxonomy" id="1526658"/>
    <lineage>
        <taxon>Bacteria</taxon>
        <taxon>Pseudomonadati</taxon>
        <taxon>Pseudomonadota</taxon>
        <taxon>Alphaproteobacteria</taxon>
        <taxon>Hyphomicrobiales</taxon>
        <taxon>Boseaceae</taxon>
        <taxon>Bosea</taxon>
    </lineage>
</organism>
<dbReference type="PANTHER" id="PTHR43820:SF4">
    <property type="entry name" value="HIGH-AFFINITY BRANCHED-CHAIN AMINO ACID TRANSPORT ATP-BINDING PROTEIN LIVF"/>
    <property type="match status" value="1"/>
</dbReference>
<name>A0A1D7U913_9HYPH</name>
<evidence type="ECO:0000256" key="4">
    <source>
        <dbReference type="ARBA" id="ARBA00022840"/>
    </source>
</evidence>
<dbReference type="STRING" id="1526658.BHK69_28595"/>
<comment type="similarity">
    <text evidence="1">Belongs to the ABC transporter superfamily.</text>
</comment>
<dbReference type="GO" id="GO:0005524">
    <property type="term" value="F:ATP binding"/>
    <property type="evidence" value="ECO:0007669"/>
    <property type="project" value="UniProtKB-KW"/>
</dbReference>
<feature type="domain" description="ABC transporter" evidence="6">
    <location>
        <begin position="8"/>
        <end position="241"/>
    </location>
</feature>
<dbReference type="GO" id="GO:0016887">
    <property type="term" value="F:ATP hydrolysis activity"/>
    <property type="evidence" value="ECO:0007669"/>
    <property type="project" value="InterPro"/>
</dbReference>
<keyword evidence="2" id="KW-0813">Transport</keyword>
<dbReference type="SUPFAM" id="SSF52540">
    <property type="entry name" value="P-loop containing nucleoside triphosphate hydrolases"/>
    <property type="match status" value="1"/>
</dbReference>
<protein>
    <submittedName>
        <fullName evidence="7">ABC transporter ATP-binding protein</fullName>
    </submittedName>
</protein>
<keyword evidence="4 7" id="KW-0067">ATP-binding</keyword>
<dbReference type="Pfam" id="PF00005">
    <property type="entry name" value="ABC_tran"/>
    <property type="match status" value="1"/>
</dbReference>
<dbReference type="InterPro" id="IPR052156">
    <property type="entry name" value="BCAA_Transport_ATP-bd_LivF"/>
</dbReference>
<keyword evidence="3" id="KW-0547">Nucleotide-binding</keyword>
<evidence type="ECO:0000256" key="5">
    <source>
        <dbReference type="ARBA" id="ARBA00022970"/>
    </source>
</evidence>
<evidence type="ECO:0000256" key="2">
    <source>
        <dbReference type="ARBA" id="ARBA00022448"/>
    </source>
</evidence>
<keyword evidence="5" id="KW-0029">Amino-acid transport</keyword>
<dbReference type="AlphaFoldDB" id="A0A1D7U913"/>
<evidence type="ECO:0000256" key="3">
    <source>
        <dbReference type="ARBA" id="ARBA00022741"/>
    </source>
</evidence>
<dbReference type="KEGG" id="bvv:BHK69_28595"/>
<dbReference type="PANTHER" id="PTHR43820">
    <property type="entry name" value="HIGH-AFFINITY BRANCHED-CHAIN AMINO ACID TRANSPORT ATP-BINDING PROTEIN LIVF"/>
    <property type="match status" value="1"/>
</dbReference>
<dbReference type="PROSITE" id="PS50893">
    <property type="entry name" value="ABC_TRANSPORTER_2"/>
    <property type="match status" value="1"/>
</dbReference>
<gene>
    <name evidence="7" type="ORF">BHK69_28595</name>
</gene>
<dbReference type="InterPro" id="IPR027417">
    <property type="entry name" value="P-loop_NTPase"/>
</dbReference>
<dbReference type="PROSITE" id="PS00211">
    <property type="entry name" value="ABC_TRANSPORTER_1"/>
    <property type="match status" value="1"/>
</dbReference>